<name>T1FHI0_HELRO</name>
<evidence type="ECO:0000256" key="1">
    <source>
        <dbReference type="ARBA" id="ARBA00022574"/>
    </source>
</evidence>
<dbReference type="STRING" id="6412.T1FHI0"/>
<evidence type="ECO:0000259" key="4">
    <source>
        <dbReference type="Pfam" id="PF23409"/>
    </source>
</evidence>
<dbReference type="EMBL" id="KB097687">
    <property type="protein sequence ID" value="ESN91895.1"/>
    <property type="molecule type" value="Genomic_DNA"/>
</dbReference>
<evidence type="ECO:0000256" key="2">
    <source>
        <dbReference type="ARBA" id="ARBA00022737"/>
    </source>
</evidence>
<dbReference type="Pfam" id="PF03451">
    <property type="entry name" value="HELP"/>
    <property type="match status" value="1"/>
</dbReference>
<keyword evidence="1" id="KW-0853">WD repeat</keyword>
<dbReference type="InterPro" id="IPR050630">
    <property type="entry name" value="WD_repeat_EMAP"/>
</dbReference>
<keyword evidence="7" id="KW-1185">Reference proteome</keyword>
<dbReference type="KEGG" id="hro:HELRODRAFT_181951"/>
<dbReference type="InterPro" id="IPR015943">
    <property type="entry name" value="WD40/YVTN_repeat-like_dom_sf"/>
</dbReference>
<evidence type="ECO:0000256" key="3">
    <source>
        <dbReference type="SAM" id="Phobius"/>
    </source>
</evidence>
<dbReference type="EMBL" id="AMQM01007891">
    <property type="status" value="NOT_ANNOTATED_CDS"/>
    <property type="molecule type" value="Genomic_DNA"/>
</dbReference>
<dbReference type="SUPFAM" id="SSF50978">
    <property type="entry name" value="WD40 repeat-like"/>
    <property type="match status" value="1"/>
</dbReference>
<evidence type="ECO:0000313" key="6">
    <source>
        <dbReference type="EnsemblMetazoa" id="HelroP181951"/>
    </source>
</evidence>
<reference evidence="7" key="1">
    <citation type="submission" date="2012-12" db="EMBL/GenBank/DDBJ databases">
        <authorList>
            <person name="Hellsten U."/>
            <person name="Grimwood J."/>
            <person name="Chapman J.A."/>
            <person name="Shapiro H."/>
            <person name="Aerts A."/>
            <person name="Otillar R.P."/>
            <person name="Terry A.Y."/>
            <person name="Boore J.L."/>
            <person name="Simakov O."/>
            <person name="Marletaz F."/>
            <person name="Cho S.-J."/>
            <person name="Edsinger-Gonzales E."/>
            <person name="Havlak P."/>
            <person name="Kuo D.-H."/>
            <person name="Larsson T."/>
            <person name="Lv J."/>
            <person name="Arendt D."/>
            <person name="Savage R."/>
            <person name="Osoegawa K."/>
            <person name="de Jong P."/>
            <person name="Lindberg D.R."/>
            <person name="Seaver E.C."/>
            <person name="Weisblat D.A."/>
            <person name="Putnam N.H."/>
            <person name="Grigoriev I.V."/>
            <person name="Rokhsar D.S."/>
        </authorList>
    </citation>
    <scope>NUCLEOTIDE SEQUENCE</scope>
</reference>
<dbReference type="SMART" id="SM00320">
    <property type="entry name" value="WD40"/>
    <property type="match status" value="3"/>
</dbReference>
<dbReference type="OrthoDB" id="47802at2759"/>
<dbReference type="InParanoid" id="T1FHI0"/>
<dbReference type="InterPro" id="IPR005108">
    <property type="entry name" value="HELP"/>
</dbReference>
<keyword evidence="2" id="KW-0677">Repeat</keyword>
<organism evidence="6 7">
    <name type="scientific">Helobdella robusta</name>
    <name type="common">Californian leech</name>
    <dbReference type="NCBI Taxonomy" id="6412"/>
    <lineage>
        <taxon>Eukaryota</taxon>
        <taxon>Metazoa</taxon>
        <taxon>Spiralia</taxon>
        <taxon>Lophotrochozoa</taxon>
        <taxon>Annelida</taxon>
        <taxon>Clitellata</taxon>
        <taxon>Hirudinea</taxon>
        <taxon>Rhynchobdellida</taxon>
        <taxon>Glossiphoniidae</taxon>
        <taxon>Helobdella</taxon>
    </lineage>
</organism>
<dbReference type="Gene3D" id="2.130.10.10">
    <property type="entry name" value="YVTN repeat-like/Quinoprotein amine dehydrogenase"/>
    <property type="match status" value="1"/>
</dbReference>
<dbReference type="Pfam" id="PF23409">
    <property type="entry name" value="Beta-prop_EML"/>
    <property type="match status" value="1"/>
</dbReference>
<evidence type="ECO:0000313" key="7">
    <source>
        <dbReference type="Proteomes" id="UP000015101"/>
    </source>
</evidence>
<accession>T1FHI0</accession>
<dbReference type="InterPro" id="IPR036322">
    <property type="entry name" value="WD40_repeat_dom_sf"/>
</dbReference>
<dbReference type="HOGENOM" id="CLU_1483571_0_0_1"/>
<reference evidence="5 7" key="2">
    <citation type="journal article" date="2013" name="Nature">
        <title>Insights into bilaterian evolution from three spiralian genomes.</title>
        <authorList>
            <person name="Simakov O."/>
            <person name="Marletaz F."/>
            <person name="Cho S.J."/>
            <person name="Edsinger-Gonzales E."/>
            <person name="Havlak P."/>
            <person name="Hellsten U."/>
            <person name="Kuo D.H."/>
            <person name="Larsson T."/>
            <person name="Lv J."/>
            <person name="Arendt D."/>
            <person name="Savage R."/>
            <person name="Osoegawa K."/>
            <person name="de Jong P."/>
            <person name="Grimwood J."/>
            <person name="Chapman J.A."/>
            <person name="Shapiro H."/>
            <person name="Aerts A."/>
            <person name="Otillar R.P."/>
            <person name="Terry A.Y."/>
            <person name="Boore J.L."/>
            <person name="Grigoriev I.V."/>
            <person name="Lindberg D.R."/>
            <person name="Seaver E.C."/>
            <person name="Weisblat D.A."/>
            <person name="Putnam N.H."/>
            <person name="Rokhsar D.S."/>
        </authorList>
    </citation>
    <scope>NUCLEOTIDE SEQUENCE</scope>
</reference>
<sequence>MEYKCFQMTATYRGFDSRHNVFYLPICTSNIVFHSAAVGIVYDKEQKMQRFYLGHDDDILSLTVHPNKDIVASGQIGKSPDIHVWEGTSMKTVSILKGGHQRGVSFLDFTADGKKLASVGLDDNHMIVVWDWRKGAQLASTRGHKDKIYMLKWNPFDGNKLVTVGNKHIKFWCQAGWSEYIL</sequence>
<dbReference type="OMA" id="YNAREHR"/>
<feature type="domain" description="EML-like first beta-propeller" evidence="4">
    <location>
        <begin position="49"/>
        <end position="173"/>
    </location>
</feature>
<dbReference type="GeneID" id="20208279"/>
<dbReference type="CTD" id="20208279"/>
<dbReference type="Proteomes" id="UP000015101">
    <property type="component" value="Unassembled WGS sequence"/>
</dbReference>
<dbReference type="AlphaFoldDB" id="T1FHI0"/>
<keyword evidence="3" id="KW-1133">Transmembrane helix</keyword>
<dbReference type="RefSeq" id="XP_009029972.1">
    <property type="nucleotide sequence ID" value="XM_009031724.1"/>
</dbReference>
<proteinExistence type="predicted"/>
<dbReference type="eggNOG" id="KOG2106">
    <property type="taxonomic scope" value="Eukaryota"/>
</dbReference>
<evidence type="ECO:0000313" key="5">
    <source>
        <dbReference type="EMBL" id="ESN91895.1"/>
    </source>
</evidence>
<dbReference type="InterPro" id="IPR001680">
    <property type="entry name" value="WD40_rpt"/>
</dbReference>
<dbReference type="EnsemblMetazoa" id="HelroT181951">
    <property type="protein sequence ID" value="HelroP181951"/>
    <property type="gene ID" value="HelroG181951"/>
</dbReference>
<dbReference type="PANTHER" id="PTHR13720">
    <property type="entry name" value="WD-40 REPEAT PROTEIN"/>
    <property type="match status" value="1"/>
</dbReference>
<feature type="transmembrane region" description="Helical" evidence="3">
    <location>
        <begin position="22"/>
        <end position="42"/>
    </location>
</feature>
<keyword evidence="3" id="KW-0812">Transmembrane</keyword>
<keyword evidence="3" id="KW-0472">Membrane</keyword>
<dbReference type="PANTHER" id="PTHR13720:SF33">
    <property type="entry name" value="HELP DOMAIN-CONTAINING PROTEIN"/>
    <property type="match status" value="1"/>
</dbReference>
<dbReference type="InterPro" id="IPR055439">
    <property type="entry name" value="Beta-prop_EML_1st"/>
</dbReference>
<reference evidence="6" key="3">
    <citation type="submission" date="2015-06" db="UniProtKB">
        <authorList>
            <consortium name="EnsemblMetazoa"/>
        </authorList>
    </citation>
    <scope>IDENTIFICATION</scope>
</reference>
<protein>
    <recommendedName>
        <fullName evidence="4">EML-like first beta-propeller domain-containing protein</fullName>
    </recommendedName>
</protein>
<gene>
    <name evidence="6" type="primary">20208279</name>
    <name evidence="5" type="ORF">HELRODRAFT_181951</name>
</gene>